<organism evidence="1 2">
    <name type="scientific">Christiangramia flava JLT2011</name>
    <dbReference type="NCBI Taxonomy" id="1229726"/>
    <lineage>
        <taxon>Bacteria</taxon>
        <taxon>Pseudomonadati</taxon>
        <taxon>Bacteroidota</taxon>
        <taxon>Flavobacteriia</taxon>
        <taxon>Flavobacteriales</taxon>
        <taxon>Flavobacteriaceae</taxon>
        <taxon>Christiangramia</taxon>
    </lineage>
</organism>
<dbReference type="RefSeq" id="WP_158091639.1">
    <property type="nucleotide sequence ID" value="NZ_AMRU01000013.1"/>
</dbReference>
<keyword evidence="2" id="KW-1185">Reference proteome</keyword>
<name>A0A1L7I1Q9_9FLAO</name>
<dbReference type="EMBL" id="CP016359">
    <property type="protein sequence ID" value="APU67134.1"/>
    <property type="molecule type" value="Genomic_DNA"/>
</dbReference>
<dbReference type="Proteomes" id="UP000186230">
    <property type="component" value="Chromosome"/>
</dbReference>
<dbReference type="Gene3D" id="2.60.120.1130">
    <property type="match status" value="1"/>
</dbReference>
<accession>A0A1L7I1Q9</accession>
<dbReference type="AlphaFoldDB" id="A0A1L7I1Q9"/>
<proteinExistence type="predicted"/>
<evidence type="ECO:0000313" key="1">
    <source>
        <dbReference type="EMBL" id="APU67134.1"/>
    </source>
</evidence>
<reference evidence="1 2" key="1">
    <citation type="submission" date="2016-07" db="EMBL/GenBank/DDBJ databases">
        <title>Multi-omics approach to identify versatile polysaccharide utilization systems of a marine flavobacterium Gramella flava.</title>
        <authorList>
            <person name="Tang K."/>
        </authorList>
    </citation>
    <scope>NUCLEOTIDE SEQUENCE [LARGE SCALE GENOMIC DNA]</scope>
    <source>
        <strain evidence="1 2">JLT2011</strain>
    </source>
</reference>
<dbReference type="STRING" id="1229726.GRFL_0410"/>
<dbReference type="Gene3D" id="3.10.620.30">
    <property type="match status" value="1"/>
</dbReference>
<dbReference type="KEGG" id="gfl:GRFL_0410"/>
<protein>
    <submittedName>
        <fullName evidence="1">Uncharacterized protein</fullName>
    </submittedName>
</protein>
<gene>
    <name evidence="1" type="ORF">GRFL_0410</name>
</gene>
<dbReference type="Gene3D" id="2.60.40.3140">
    <property type="match status" value="1"/>
</dbReference>
<sequence>MNKLFTTTLLLFFSFLLHSQNYNDLNAVVTKEDLLSDSYPADSVAHALVIYEKGFTEIDDDEEYNLVTKYIIKIKILDKQGVEDEATVKIPLSIAYDNGDTQETLKDLEAANYKWVNGGIVKKSISKEQVYSKETENRIIKTFTLPDVEAGDVIVYSYKKISPFIHYFETWDFQSDLPKLYSEFTAKIPANYEYFTTLVGTLKLDTEETEVLERCLSMGISRNPADCIQTKYAMKDIPAFRTEAYMTSAYNFQSRLKYEMNTFTRPSDGYEVRFSKSWKDVNKEIRDHLGIGKQWEKADVEGVLPEAISSLPNDLEKARKIYHFVQDSYSWNGRMEIYNDITIKDLLSQGSGNIMTLNSLLLRLYREEGFKAYPVMSATRNFGFISRLHPVLNQFNYFLVNLELQDNKYLLDASEKTLAFGDLPMRALNNYARKLTTEETSEWVDLNPTEYSKINFRDSLMVMPDGSIKGSSQQILSGHFAYEFRKENDENSLQQAARETSRPLEKTELLNILAANLDERDEPLNIHYTLSSSADKIDDRIYLNPFSFELAEENPFQLDFRQYPIDFGYKNAFTYSAIIEIPEGYSVEKLPGQKAIRLPGNAGSLLFVANQASEKILNVQCRVNLAKNVYEPEYYEGLKKFFNEILAVQQQSLIVLKENT</sequence>
<dbReference type="Pfam" id="PF12969">
    <property type="entry name" value="DUF3857"/>
    <property type="match status" value="1"/>
</dbReference>
<dbReference type="InterPro" id="IPR024618">
    <property type="entry name" value="DUF3857"/>
</dbReference>
<evidence type="ECO:0000313" key="2">
    <source>
        <dbReference type="Proteomes" id="UP000186230"/>
    </source>
</evidence>